<evidence type="ECO:0000313" key="1">
    <source>
        <dbReference type="EMBL" id="TFH94216.1"/>
    </source>
</evidence>
<accession>A0A4Y8WMZ0</accession>
<gene>
    <name evidence="1" type="ORF">E4P47_08480</name>
</gene>
<dbReference type="InterPro" id="IPR008964">
    <property type="entry name" value="Invasin/intimin_cell_adhesion"/>
</dbReference>
<proteinExistence type="predicted"/>
<dbReference type="SUPFAM" id="SSF49373">
    <property type="entry name" value="Invasin/intimin cell-adhesion fragments"/>
    <property type="match status" value="1"/>
</dbReference>
<evidence type="ECO:0000313" key="2">
    <source>
        <dbReference type="Proteomes" id="UP000297225"/>
    </source>
</evidence>
<reference evidence="1 2" key="1">
    <citation type="submission" date="2019-03" db="EMBL/GenBank/DDBJ databases">
        <title>Porphyromonas levii Isolated from the Uterus of Dairy Cows.</title>
        <authorList>
            <person name="Francis A.M."/>
        </authorList>
    </citation>
    <scope>NUCLEOTIDE SEQUENCE [LARGE SCALE GENOMIC DNA]</scope>
    <source>
        <strain evidence="1 2">AF5678</strain>
    </source>
</reference>
<dbReference type="PROSITE" id="PS51257">
    <property type="entry name" value="PROKAR_LIPOPROTEIN"/>
    <property type="match status" value="1"/>
</dbReference>
<comment type="caution">
    <text evidence="1">The sequence shown here is derived from an EMBL/GenBank/DDBJ whole genome shotgun (WGS) entry which is preliminary data.</text>
</comment>
<sequence length="543" mass="60625">MNRRNFALLWSIFLAILVSSCTNLDEIYRRLDDYGTRLTRVEEKVLIANGDIKTLQALIKAQEDNITIKSWRPLDDKSGYVLTMSDGNTIVLKNGVNGQSSAVGVKKGEDGLLYWTLNGEYMYDHDGNKIQARGEDGKNGITPQLKVNKDGYWEYSLDGRNWHLILGDNFAPVKATGGGANDLDITESNGYLVIKFKGQTFIISLNGGGSGGSITPEKKPELTLEITEYTLLEGESVKVELEVSPSDKYSLEDVKWTSTNTSIATVDKGKITGVSKGETTIKASIDDVSIECKVVVIEKLKINIEVFELETVFAKIRFTPSDQNRSYRAGVCTKEVWIKEGADKNGAFKALDLPYWEKFSGNAPWWSILNVDLEHGTKEYQPKELGCSLRPDTEYVAYAYGIDENGNITGEEYKVEFKTNPRVTFEDFKFSIDDLNIQTTSITATIKPSDPNKTYIATIQSDSFVETRLDPKDTSVTDEAYEKLAYDCIYDAEKQVKSGNSILTKGGRFPGRKYYIIVFGYDLKKGVTTKPILKDVTTTKPNN</sequence>
<dbReference type="Gene3D" id="2.60.40.1080">
    <property type="match status" value="1"/>
</dbReference>
<protein>
    <submittedName>
        <fullName evidence="1">Uncharacterized protein</fullName>
    </submittedName>
</protein>
<dbReference type="Proteomes" id="UP000297225">
    <property type="component" value="Unassembled WGS sequence"/>
</dbReference>
<dbReference type="RefSeq" id="WP_134849832.1">
    <property type="nucleotide sequence ID" value="NZ_CP197400.1"/>
</dbReference>
<dbReference type="AlphaFoldDB" id="A0A4Y8WMZ0"/>
<keyword evidence="2" id="KW-1185">Reference proteome</keyword>
<dbReference type="SMART" id="SM00635">
    <property type="entry name" value="BID_2"/>
    <property type="match status" value="1"/>
</dbReference>
<dbReference type="Pfam" id="PF16378">
    <property type="entry name" value="DUF4988"/>
    <property type="match status" value="1"/>
</dbReference>
<organism evidence="1 2">
    <name type="scientific">Porphyromonas levii</name>
    <dbReference type="NCBI Taxonomy" id="28114"/>
    <lineage>
        <taxon>Bacteria</taxon>
        <taxon>Pseudomonadati</taxon>
        <taxon>Bacteroidota</taxon>
        <taxon>Bacteroidia</taxon>
        <taxon>Bacteroidales</taxon>
        <taxon>Porphyromonadaceae</taxon>
        <taxon>Porphyromonas</taxon>
    </lineage>
</organism>
<dbReference type="OrthoDB" id="1014879at2"/>
<dbReference type="InterPro" id="IPR032149">
    <property type="entry name" value="DUF4988"/>
</dbReference>
<dbReference type="Pfam" id="PF02368">
    <property type="entry name" value="Big_2"/>
    <property type="match status" value="1"/>
</dbReference>
<dbReference type="InterPro" id="IPR003343">
    <property type="entry name" value="Big_2"/>
</dbReference>
<dbReference type="EMBL" id="SPNC01000161">
    <property type="protein sequence ID" value="TFH94216.1"/>
    <property type="molecule type" value="Genomic_DNA"/>
</dbReference>
<name>A0A4Y8WMZ0_9PORP</name>